<gene>
    <name evidence="2" type="ORF">CEPIT_LOCUS43360</name>
</gene>
<feature type="transmembrane region" description="Helical" evidence="1">
    <location>
        <begin position="12"/>
        <end position="34"/>
    </location>
</feature>
<name>A0AAV0GGF4_9ASTE</name>
<reference evidence="2" key="1">
    <citation type="submission" date="2022-07" db="EMBL/GenBank/DDBJ databases">
        <authorList>
            <person name="Macas J."/>
            <person name="Novak P."/>
            <person name="Neumann P."/>
        </authorList>
    </citation>
    <scope>NUCLEOTIDE SEQUENCE</scope>
</reference>
<evidence type="ECO:0000313" key="2">
    <source>
        <dbReference type="EMBL" id="CAH9146945.1"/>
    </source>
</evidence>
<keyword evidence="1" id="KW-0472">Membrane</keyword>
<organism evidence="2 3">
    <name type="scientific">Cuscuta epithymum</name>
    <dbReference type="NCBI Taxonomy" id="186058"/>
    <lineage>
        <taxon>Eukaryota</taxon>
        <taxon>Viridiplantae</taxon>
        <taxon>Streptophyta</taxon>
        <taxon>Embryophyta</taxon>
        <taxon>Tracheophyta</taxon>
        <taxon>Spermatophyta</taxon>
        <taxon>Magnoliopsida</taxon>
        <taxon>eudicotyledons</taxon>
        <taxon>Gunneridae</taxon>
        <taxon>Pentapetalae</taxon>
        <taxon>asterids</taxon>
        <taxon>lamiids</taxon>
        <taxon>Solanales</taxon>
        <taxon>Convolvulaceae</taxon>
        <taxon>Cuscuteae</taxon>
        <taxon>Cuscuta</taxon>
        <taxon>Cuscuta subgen. Cuscuta</taxon>
    </lineage>
</organism>
<keyword evidence="3" id="KW-1185">Reference proteome</keyword>
<dbReference type="EMBL" id="CAMAPF010001119">
    <property type="protein sequence ID" value="CAH9146945.1"/>
    <property type="molecule type" value="Genomic_DNA"/>
</dbReference>
<keyword evidence="1" id="KW-0812">Transmembrane</keyword>
<accession>A0AAV0GGF4</accession>
<sequence length="103" mass="12259">MIHGKETHASFLVFILFYFLCIFFSFVVSFRHVFLDLKIMTVKDVGSAKFMIYFSYYHYIIILVIISIYFNIVNILNLIFFNQGKSILKARNKWQGVVMKKIL</sequence>
<dbReference type="Proteomes" id="UP001152523">
    <property type="component" value="Unassembled WGS sequence"/>
</dbReference>
<dbReference type="AlphaFoldDB" id="A0AAV0GGF4"/>
<evidence type="ECO:0000313" key="3">
    <source>
        <dbReference type="Proteomes" id="UP001152523"/>
    </source>
</evidence>
<protein>
    <submittedName>
        <fullName evidence="2">Uncharacterized protein</fullName>
    </submittedName>
</protein>
<feature type="transmembrane region" description="Helical" evidence="1">
    <location>
        <begin position="54"/>
        <end position="81"/>
    </location>
</feature>
<proteinExistence type="predicted"/>
<comment type="caution">
    <text evidence="2">The sequence shown here is derived from an EMBL/GenBank/DDBJ whole genome shotgun (WGS) entry which is preliminary data.</text>
</comment>
<evidence type="ECO:0000256" key="1">
    <source>
        <dbReference type="SAM" id="Phobius"/>
    </source>
</evidence>
<keyword evidence="1" id="KW-1133">Transmembrane helix</keyword>